<feature type="compositionally biased region" description="Polar residues" evidence="1">
    <location>
        <begin position="60"/>
        <end position="87"/>
    </location>
</feature>
<keyword evidence="3" id="KW-1185">Reference proteome</keyword>
<feature type="compositionally biased region" description="Basic residues" evidence="1">
    <location>
        <begin position="359"/>
        <end position="368"/>
    </location>
</feature>
<feature type="compositionally biased region" description="Polar residues" evidence="1">
    <location>
        <begin position="8"/>
        <end position="19"/>
    </location>
</feature>
<feature type="compositionally biased region" description="Basic and acidic residues" evidence="1">
    <location>
        <begin position="324"/>
        <end position="351"/>
    </location>
</feature>
<feature type="region of interest" description="Disordered" evidence="1">
    <location>
        <begin position="136"/>
        <end position="219"/>
    </location>
</feature>
<dbReference type="STRING" id="1858805.M5FUK8"/>
<gene>
    <name evidence="2" type="ORF">DACRYDRAFT_102654</name>
</gene>
<dbReference type="RefSeq" id="XP_040623834.1">
    <property type="nucleotide sequence ID" value="XM_040767652.1"/>
</dbReference>
<organism evidence="2 3">
    <name type="scientific">Dacryopinax primogenitus (strain DJM 731)</name>
    <name type="common">Brown rot fungus</name>
    <dbReference type="NCBI Taxonomy" id="1858805"/>
    <lineage>
        <taxon>Eukaryota</taxon>
        <taxon>Fungi</taxon>
        <taxon>Dikarya</taxon>
        <taxon>Basidiomycota</taxon>
        <taxon>Agaricomycotina</taxon>
        <taxon>Dacrymycetes</taxon>
        <taxon>Dacrymycetales</taxon>
        <taxon>Dacrymycetaceae</taxon>
        <taxon>Dacryopinax</taxon>
    </lineage>
</organism>
<evidence type="ECO:0000313" key="2">
    <source>
        <dbReference type="EMBL" id="EJT96936.1"/>
    </source>
</evidence>
<evidence type="ECO:0000313" key="3">
    <source>
        <dbReference type="Proteomes" id="UP000030653"/>
    </source>
</evidence>
<dbReference type="OrthoDB" id="10266121at2759"/>
<feature type="region of interest" description="Disordered" evidence="1">
    <location>
        <begin position="1"/>
        <end position="111"/>
    </location>
</feature>
<dbReference type="HOGENOM" id="CLU_609760_0_0_1"/>
<protein>
    <submittedName>
        <fullName evidence="2">Uncharacterized protein</fullName>
    </submittedName>
</protein>
<proteinExistence type="predicted"/>
<name>M5FUK8_DACPD</name>
<dbReference type="AlphaFoldDB" id="M5FUK8"/>
<dbReference type="EMBL" id="JH795879">
    <property type="protein sequence ID" value="EJT96936.1"/>
    <property type="molecule type" value="Genomic_DNA"/>
</dbReference>
<sequence>MPPRTRKQATQSTDSSDSAPQRPRRTTRSVSSSAPKYQSARPTRTRAPRNKGNLGRVEETPNTSNSINAPVQPGQSNSVSSVEQRPFQSLVVCSPHTPNQQPDTSEDRVEDLLDTANDSLQSLLPSGDILAPVIEPPLSAFSPKHPATFGLPPSSPPSRVPSSSTDSGKDALQAMLPPSKRLGLARPVRRPGMIHQRGQVPRQVEPERDPSLSPSSDPFGFFALERRLRASRTETFHRIEERIQQEADLMADEPSSQFSDGVPFASPTRRRRQEEESMAEVDAVLANVTNMFEPVNESEQEGQMEQAAPDTNASKKVRRVRPKSVKENNHLDHIPYLPERKQRAIRSKDGQENISNGFQRKRTTHKGSKSTIKSGKHDTTRKRQKATKVVDDEVDQESIRARQQRLKLFSDVDSSSNESRGIPQLLIIEYRPSVIMRGDRLSLARDYRS</sequence>
<dbReference type="GeneID" id="63682714"/>
<dbReference type="Proteomes" id="UP000030653">
    <property type="component" value="Unassembled WGS sequence"/>
</dbReference>
<evidence type="ECO:0000256" key="1">
    <source>
        <dbReference type="SAM" id="MobiDB-lite"/>
    </source>
</evidence>
<feature type="region of interest" description="Disordered" evidence="1">
    <location>
        <begin position="295"/>
        <end position="395"/>
    </location>
</feature>
<feature type="region of interest" description="Disordered" evidence="1">
    <location>
        <begin position="248"/>
        <end position="280"/>
    </location>
</feature>
<accession>M5FUK8</accession>
<reference evidence="2 3" key="1">
    <citation type="journal article" date="2012" name="Science">
        <title>The Paleozoic origin of enzymatic lignin decomposition reconstructed from 31 fungal genomes.</title>
        <authorList>
            <person name="Floudas D."/>
            <person name="Binder M."/>
            <person name="Riley R."/>
            <person name="Barry K."/>
            <person name="Blanchette R.A."/>
            <person name="Henrissat B."/>
            <person name="Martinez A.T."/>
            <person name="Otillar R."/>
            <person name="Spatafora J.W."/>
            <person name="Yadav J.S."/>
            <person name="Aerts A."/>
            <person name="Benoit I."/>
            <person name="Boyd A."/>
            <person name="Carlson A."/>
            <person name="Copeland A."/>
            <person name="Coutinho P.M."/>
            <person name="de Vries R.P."/>
            <person name="Ferreira P."/>
            <person name="Findley K."/>
            <person name="Foster B."/>
            <person name="Gaskell J."/>
            <person name="Glotzer D."/>
            <person name="Gorecki P."/>
            <person name="Heitman J."/>
            <person name="Hesse C."/>
            <person name="Hori C."/>
            <person name="Igarashi K."/>
            <person name="Jurgens J.A."/>
            <person name="Kallen N."/>
            <person name="Kersten P."/>
            <person name="Kohler A."/>
            <person name="Kuees U."/>
            <person name="Kumar T.K.A."/>
            <person name="Kuo A."/>
            <person name="LaButti K."/>
            <person name="Larrondo L.F."/>
            <person name="Lindquist E."/>
            <person name="Ling A."/>
            <person name="Lombard V."/>
            <person name="Lucas S."/>
            <person name="Lundell T."/>
            <person name="Martin R."/>
            <person name="McLaughlin D.J."/>
            <person name="Morgenstern I."/>
            <person name="Morin E."/>
            <person name="Murat C."/>
            <person name="Nagy L.G."/>
            <person name="Nolan M."/>
            <person name="Ohm R.A."/>
            <person name="Patyshakuliyeva A."/>
            <person name="Rokas A."/>
            <person name="Ruiz-Duenas F.J."/>
            <person name="Sabat G."/>
            <person name="Salamov A."/>
            <person name="Samejima M."/>
            <person name="Schmutz J."/>
            <person name="Slot J.C."/>
            <person name="St John F."/>
            <person name="Stenlid J."/>
            <person name="Sun H."/>
            <person name="Sun S."/>
            <person name="Syed K."/>
            <person name="Tsang A."/>
            <person name="Wiebenga A."/>
            <person name="Young D."/>
            <person name="Pisabarro A."/>
            <person name="Eastwood D.C."/>
            <person name="Martin F."/>
            <person name="Cullen D."/>
            <person name="Grigoriev I.V."/>
            <person name="Hibbett D.S."/>
        </authorList>
    </citation>
    <scope>NUCLEOTIDE SEQUENCE [LARGE SCALE GENOMIC DNA]</scope>
    <source>
        <strain evidence="2 3">DJM-731 SS1</strain>
    </source>
</reference>